<dbReference type="FunCoup" id="A0A1Q6DV59">
    <property type="interactions" value="9"/>
</dbReference>
<keyword evidence="4" id="KW-0378">Hydrolase</keyword>
<keyword evidence="4" id="KW-0540">Nuclease</keyword>
<dbReference type="Gene3D" id="3.90.1640.30">
    <property type="match status" value="1"/>
</dbReference>
<evidence type="ECO:0000313" key="4">
    <source>
        <dbReference type="EMBL" id="OKY78192.1"/>
    </source>
</evidence>
<dbReference type="InterPro" id="IPR003156">
    <property type="entry name" value="DHHA1_dom"/>
</dbReference>
<evidence type="ECO:0000313" key="5">
    <source>
        <dbReference type="Proteomes" id="UP000185744"/>
    </source>
</evidence>
<gene>
    <name evidence="4" type="ORF">BTN85_0678</name>
</gene>
<accession>A0A1Q6DV59</accession>
<comment type="caution">
    <text evidence="4">The sequence shown here is derived from an EMBL/GenBank/DDBJ whole genome shotgun (WGS) entry which is preliminary data.</text>
</comment>
<proteinExistence type="predicted"/>
<dbReference type="InParanoid" id="A0A1Q6DV59"/>
<keyword evidence="5" id="KW-1185">Reference proteome</keyword>
<evidence type="ECO:0000259" key="1">
    <source>
        <dbReference type="Pfam" id="PF01368"/>
    </source>
</evidence>
<dbReference type="Pfam" id="PF02272">
    <property type="entry name" value="DHHA1"/>
    <property type="match status" value="1"/>
</dbReference>
<dbReference type="Gene3D" id="3.10.310.30">
    <property type="match status" value="1"/>
</dbReference>
<feature type="domain" description="DDH" evidence="1">
    <location>
        <begin position="30"/>
        <end position="162"/>
    </location>
</feature>
<dbReference type="AlphaFoldDB" id="A0A1Q6DV59"/>
<dbReference type="EMBL" id="MSDW01000001">
    <property type="protein sequence ID" value="OKY78192.1"/>
    <property type="molecule type" value="Genomic_DNA"/>
</dbReference>
<feature type="domain" description="DHHA1" evidence="2">
    <location>
        <begin position="368"/>
        <end position="467"/>
    </location>
</feature>
<dbReference type="InterPro" id="IPR051673">
    <property type="entry name" value="SSDNA_exonuclease_RecJ"/>
</dbReference>
<feature type="domain" description="DHH-CID" evidence="3">
    <location>
        <begin position="199"/>
        <end position="282"/>
    </location>
</feature>
<reference evidence="4" key="1">
    <citation type="submission" date="2016-12" db="EMBL/GenBank/DDBJ databases">
        <title>Discovery of methanogenic haloarchaea.</title>
        <authorList>
            <person name="Sorokin D.Y."/>
            <person name="Makarova K.S."/>
            <person name="Abbas B."/>
            <person name="Ferrer M."/>
            <person name="Golyshin P.N."/>
        </authorList>
    </citation>
    <scope>NUCLEOTIDE SEQUENCE [LARGE SCALE GENOMIC DNA]</scope>
    <source>
        <strain evidence="4">HMET1</strain>
    </source>
</reference>
<dbReference type="GO" id="GO:0004527">
    <property type="term" value="F:exonuclease activity"/>
    <property type="evidence" value="ECO:0007669"/>
    <property type="project" value="UniProtKB-KW"/>
</dbReference>
<evidence type="ECO:0000259" key="3">
    <source>
        <dbReference type="Pfam" id="PF21763"/>
    </source>
</evidence>
<dbReference type="STRING" id="1903181.BTN85_0678"/>
<sequence>MVIGSGLMGFNGFYEQAKKCSNNLNGFNGKVQVVSHIDADGLTSAGIISKTLKREGITHDVDFVKSLDKEKIEDLADQNPEFIIFTDLGSNLTNKLKELNSKIIISDHHEPLNEKENNILHLNPHLFGINGANELSGAGTTFFLSKALNKNNTDLADLAITGSIGDLQDSKGRLEGINRKIIKIGEKNNIIECKKDLRLFGKQTRPVYKLLEHANDPYIPGITGNKKETIKFLNELDISLKNGERWRRWINLTQEEKKKIISKLIHYCLSNNVPNEETERLVGEVYILLKEEPGTELRDASEFSTLLNATARYGHSQTGLKLCLGDRNEAYKKAKKLLKQHRRNLMNGLDLVRNKGVNKLSDLQYFDLKNEVRDTIVGIIAGMSVNLDSIDRDLPVIAFAEKDEDNIKVSSRATQKLIFKGLDLGKALQKASSEVNGEGGGHDIAAGATIPKGKKEEFINKLNKIINHQL</sequence>
<dbReference type="InterPro" id="IPR048515">
    <property type="entry name" value="DHH_CID"/>
</dbReference>
<evidence type="ECO:0000259" key="2">
    <source>
        <dbReference type="Pfam" id="PF02272"/>
    </source>
</evidence>
<dbReference type="SUPFAM" id="SSF64182">
    <property type="entry name" value="DHH phosphoesterases"/>
    <property type="match status" value="1"/>
</dbReference>
<dbReference type="PANTHER" id="PTHR30255:SF3">
    <property type="entry name" value="SINGLE-STRANDED-DNA-SPECIFIC EXONUCLEASE RECJ"/>
    <property type="match status" value="1"/>
</dbReference>
<dbReference type="PANTHER" id="PTHR30255">
    <property type="entry name" value="SINGLE-STRANDED-DNA-SPECIFIC EXONUCLEASE RECJ"/>
    <property type="match status" value="1"/>
</dbReference>
<dbReference type="Proteomes" id="UP000185744">
    <property type="component" value="Unassembled WGS sequence"/>
</dbReference>
<name>A0A1Q6DV59_METT1</name>
<organism evidence="4 5">
    <name type="scientific">Methanohalarchaeum thermophilum</name>
    <dbReference type="NCBI Taxonomy" id="1903181"/>
    <lineage>
        <taxon>Archaea</taxon>
        <taxon>Methanobacteriati</taxon>
        <taxon>Methanobacteriota</taxon>
        <taxon>Methanonatronarchaeia</taxon>
        <taxon>Methanonatronarchaeales</taxon>
        <taxon>Methanonatronarchaeaceae</taxon>
        <taxon>Candidatus Methanohalarchaeum</taxon>
    </lineage>
</organism>
<dbReference type="GO" id="GO:0003676">
    <property type="term" value="F:nucleic acid binding"/>
    <property type="evidence" value="ECO:0007669"/>
    <property type="project" value="InterPro"/>
</dbReference>
<keyword evidence="4" id="KW-0269">Exonuclease</keyword>
<dbReference type="Pfam" id="PF01368">
    <property type="entry name" value="DHH"/>
    <property type="match status" value="1"/>
</dbReference>
<protein>
    <submittedName>
        <fullName evidence="4">Single-stranded DNA-specific exonuclease RecJ</fullName>
    </submittedName>
</protein>
<dbReference type="InterPro" id="IPR001667">
    <property type="entry name" value="DDH_dom"/>
</dbReference>
<dbReference type="InterPro" id="IPR038763">
    <property type="entry name" value="DHH_sf"/>
</dbReference>
<dbReference type="Pfam" id="PF21763">
    <property type="entry name" value="DHH_CID"/>
    <property type="match status" value="1"/>
</dbReference>